<evidence type="ECO:0000313" key="3">
    <source>
        <dbReference type="Proteomes" id="UP000028524"/>
    </source>
</evidence>
<feature type="region of interest" description="Disordered" evidence="1">
    <location>
        <begin position="99"/>
        <end position="127"/>
    </location>
</feature>
<name>A0A084QVN2_STAC4</name>
<dbReference type="Proteomes" id="UP000028524">
    <property type="component" value="Unassembled WGS sequence"/>
</dbReference>
<evidence type="ECO:0000256" key="1">
    <source>
        <dbReference type="SAM" id="MobiDB-lite"/>
    </source>
</evidence>
<protein>
    <submittedName>
        <fullName evidence="2">Uncharacterized protein</fullName>
    </submittedName>
</protein>
<proteinExistence type="predicted"/>
<reference evidence="2 3" key="1">
    <citation type="journal article" date="2014" name="BMC Genomics">
        <title>Comparative genome sequencing reveals chemotype-specific gene clusters in the toxigenic black mold Stachybotrys.</title>
        <authorList>
            <person name="Semeiks J."/>
            <person name="Borek D."/>
            <person name="Otwinowski Z."/>
            <person name="Grishin N.V."/>
        </authorList>
    </citation>
    <scope>NUCLEOTIDE SEQUENCE [LARGE SCALE GENOMIC DNA]</scope>
    <source>
        <strain evidence="2 3">IBT 40285</strain>
    </source>
</reference>
<accession>A0A084QVN2</accession>
<organism evidence="2 3">
    <name type="scientific">Stachybotrys chlorohalonatus (strain IBT 40285)</name>
    <dbReference type="NCBI Taxonomy" id="1283841"/>
    <lineage>
        <taxon>Eukaryota</taxon>
        <taxon>Fungi</taxon>
        <taxon>Dikarya</taxon>
        <taxon>Ascomycota</taxon>
        <taxon>Pezizomycotina</taxon>
        <taxon>Sordariomycetes</taxon>
        <taxon>Hypocreomycetidae</taxon>
        <taxon>Hypocreales</taxon>
        <taxon>Stachybotryaceae</taxon>
        <taxon>Stachybotrys</taxon>
    </lineage>
</organism>
<evidence type="ECO:0000313" key="2">
    <source>
        <dbReference type="EMBL" id="KFA68017.1"/>
    </source>
</evidence>
<sequence>MTSLSEQTDLEAAVALVAHAIQTARRHCLLDVRLSLHDALRDLEVASHQALGRLSALDHGVRYKASESKGSTAPIEGAVSTFGSGIASVLTAQPTHNVHNASSVNKHTPHNQTREIEQPKKVLGSSEARAGSFPVNLLKEDGRLKAATIVGLKRPPSSLRSSWGP</sequence>
<dbReference type="InParanoid" id="A0A084QVN2"/>
<dbReference type="AlphaFoldDB" id="A0A084QVN2"/>
<dbReference type="HOGENOM" id="CLU_1611887_0_0_1"/>
<keyword evidence="3" id="KW-1185">Reference proteome</keyword>
<dbReference type="EMBL" id="KL660061">
    <property type="protein sequence ID" value="KFA68017.1"/>
    <property type="molecule type" value="Genomic_DNA"/>
</dbReference>
<gene>
    <name evidence="2" type="ORF">S40285_10119</name>
</gene>